<name>A0A2U1PGP9_ARTAN</name>
<dbReference type="Proteomes" id="UP000245207">
    <property type="component" value="Unassembled WGS sequence"/>
</dbReference>
<dbReference type="AlphaFoldDB" id="A0A2U1PGP9"/>
<reference evidence="1 2" key="1">
    <citation type="journal article" date="2018" name="Mol. Plant">
        <title>The genome of Artemisia annua provides insight into the evolution of Asteraceae family and artemisinin biosynthesis.</title>
        <authorList>
            <person name="Shen Q."/>
            <person name="Zhang L."/>
            <person name="Liao Z."/>
            <person name="Wang S."/>
            <person name="Yan T."/>
            <person name="Shi P."/>
            <person name="Liu M."/>
            <person name="Fu X."/>
            <person name="Pan Q."/>
            <person name="Wang Y."/>
            <person name="Lv Z."/>
            <person name="Lu X."/>
            <person name="Zhang F."/>
            <person name="Jiang W."/>
            <person name="Ma Y."/>
            <person name="Chen M."/>
            <person name="Hao X."/>
            <person name="Li L."/>
            <person name="Tang Y."/>
            <person name="Lv G."/>
            <person name="Zhou Y."/>
            <person name="Sun X."/>
            <person name="Brodelius P.E."/>
            <person name="Rose J.K.C."/>
            <person name="Tang K."/>
        </authorList>
    </citation>
    <scope>NUCLEOTIDE SEQUENCE [LARGE SCALE GENOMIC DNA]</scope>
    <source>
        <strain evidence="2">cv. Huhao1</strain>
        <tissue evidence="1">Leaf</tissue>
    </source>
</reference>
<evidence type="ECO:0008006" key="3">
    <source>
        <dbReference type="Google" id="ProtNLM"/>
    </source>
</evidence>
<organism evidence="1 2">
    <name type="scientific">Artemisia annua</name>
    <name type="common">Sweet wormwood</name>
    <dbReference type="NCBI Taxonomy" id="35608"/>
    <lineage>
        <taxon>Eukaryota</taxon>
        <taxon>Viridiplantae</taxon>
        <taxon>Streptophyta</taxon>
        <taxon>Embryophyta</taxon>
        <taxon>Tracheophyta</taxon>
        <taxon>Spermatophyta</taxon>
        <taxon>Magnoliopsida</taxon>
        <taxon>eudicotyledons</taxon>
        <taxon>Gunneridae</taxon>
        <taxon>Pentapetalae</taxon>
        <taxon>asterids</taxon>
        <taxon>campanulids</taxon>
        <taxon>Asterales</taxon>
        <taxon>Asteraceae</taxon>
        <taxon>Asteroideae</taxon>
        <taxon>Anthemideae</taxon>
        <taxon>Artemisiinae</taxon>
        <taxon>Artemisia</taxon>
    </lineage>
</organism>
<dbReference type="EMBL" id="PKPP01001176">
    <property type="protein sequence ID" value="PWA84933.1"/>
    <property type="molecule type" value="Genomic_DNA"/>
</dbReference>
<evidence type="ECO:0000313" key="2">
    <source>
        <dbReference type="Proteomes" id="UP000245207"/>
    </source>
</evidence>
<keyword evidence="2" id="KW-1185">Reference proteome</keyword>
<dbReference type="OrthoDB" id="1935089at2759"/>
<sequence length="86" mass="9951">MDKILDQGGSNVDILNHRYSLMKDLQDINSIEVFEISQKAKVLWSIEGDENSKYFQAILNNKRSQPAIRRILVDGDWFVDPSKVKK</sequence>
<protein>
    <recommendedName>
        <fullName evidence="3">RNA-directed DNA polymerase, eukaryota</fullName>
    </recommendedName>
</protein>
<comment type="caution">
    <text evidence="1">The sequence shown here is derived from an EMBL/GenBank/DDBJ whole genome shotgun (WGS) entry which is preliminary data.</text>
</comment>
<accession>A0A2U1PGP9</accession>
<evidence type="ECO:0000313" key="1">
    <source>
        <dbReference type="EMBL" id="PWA84933.1"/>
    </source>
</evidence>
<gene>
    <name evidence="1" type="ORF">CTI12_AA154090</name>
</gene>
<proteinExistence type="predicted"/>